<name>A0A8T4H9Y0_9SPHI</name>
<dbReference type="Proteomes" id="UP000679691">
    <property type="component" value="Unassembled WGS sequence"/>
</dbReference>
<dbReference type="PROSITE" id="PS50943">
    <property type="entry name" value="HTH_CROC1"/>
    <property type="match status" value="1"/>
</dbReference>
<evidence type="ECO:0000313" key="3">
    <source>
        <dbReference type="Proteomes" id="UP000679691"/>
    </source>
</evidence>
<dbReference type="AlphaFoldDB" id="A0A8T4H9Y0"/>
<sequence length="69" mass="7820">MPILIHLDQMMVKRNISLNELSARVGITLSNLSIIKNQKSKAIRLDTMEALCKALNCQPADLFEYMEEA</sequence>
<dbReference type="Pfam" id="PF13443">
    <property type="entry name" value="HTH_26"/>
    <property type="match status" value="1"/>
</dbReference>
<organism evidence="2 3">
    <name type="scientific">Rhinopithecimicrobium faecis</name>
    <dbReference type="NCBI Taxonomy" id="2820698"/>
    <lineage>
        <taxon>Bacteria</taxon>
        <taxon>Pseudomonadati</taxon>
        <taxon>Bacteroidota</taxon>
        <taxon>Sphingobacteriia</taxon>
        <taxon>Sphingobacteriales</taxon>
        <taxon>Sphingobacteriaceae</taxon>
        <taxon>Rhinopithecimicrobium</taxon>
    </lineage>
</organism>
<feature type="domain" description="HTH cro/C1-type" evidence="1">
    <location>
        <begin position="7"/>
        <end position="62"/>
    </location>
</feature>
<gene>
    <name evidence="2" type="ORF">J5U18_04890</name>
</gene>
<dbReference type="SUPFAM" id="SSF47413">
    <property type="entry name" value="lambda repressor-like DNA-binding domains"/>
    <property type="match status" value="1"/>
</dbReference>
<dbReference type="SMART" id="SM00530">
    <property type="entry name" value="HTH_XRE"/>
    <property type="match status" value="1"/>
</dbReference>
<dbReference type="RefSeq" id="WP_353546392.1">
    <property type="nucleotide sequence ID" value="NZ_JAGKSB010000004.1"/>
</dbReference>
<protein>
    <submittedName>
        <fullName evidence="2">Helix-turn-helix transcriptional regulator</fullName>
    </submittedName>
</protein>
<dbReference type="PANTHER" id="PTHR37301">
    <property type="entry name" value="DNA-BINDING PROTEIN-RELATED"/>
    <property type="match status" value="1"/>
</dbReference>
<proteinExistence type="predicted"/>
<dbReference type="GO" id="GO:0003677">
    <property type="term" value="F:DNA binding"/>
    <property type="evidence" value="ECO:0007669"/>
    <property type="project" value="InterPro"/>
</dbReference>
<dbReference type="InterPro" id="IPR001387">
    <property type="entry name" value="Cro/C1-type_HTH"/>
</dbReference>
<evidence type="ECO:0000259" key="1">
    <source>
        <dbReference type="PROSITE" id="PS50943"/>
    </source>
</evidence>
<dbReference type="PANTHER" id="PTHR37301:SF1">
    <property type="entry name" value="DNA-BINDING PROTEIN"/>
    <property type="match status" value="1"/>
</dbReference>
<evidence type="ECO:0000313" key="2">
    <source>
        <dbReference type="EMBL" id="MBP3942906.1"/>
    </source>
</evidence>
<reference evidence="2" key="1">
    <citation type="submission" date="2021-03" db="EMBL/GenBank/DDBJ databases">
        <authorList>
            <person name="Lu T."/>
            <person name="Wang Q."/>
            <person name="Han X."/>
        </authorList>
    </citation>
    <scope>NUCLEOTIDE SEQUENCE</scope>
    <source>
        <strain evidence="2">WQ 2009</strain>
    </source>
</reference>
<keyword evidence="3" id="KW-1185">Reference proteome</keyword>
<dbReference type="Gene3D" id="1.10.260.40">
    <property type="entry name" value="lambda repressor-like DNA-binding domains"/>
    <property type="match status" value="1"/>
</dbReference>
<comment type="caution">
    <text evidence="2">The sequence shown here is derived from an EMBL/GenBank/DDBJ whole genome shotgun (WGS) entry which is preliminary data.</text>
</comment>
<dbReference type="EMBL" id="JAGKSB010000004">
    <property type="protein sequence ID" value="MBP3942906.1"/>
    <property type="molecule type" value="Genomic_DNA"/>
</dbReference>
<dbReference type="InterPro" id="IPR010982">
    <property type="entry name" value="Lambda_DNA-bd_dom_sf"/>
</dbReference>
<accession>A0A8T4H9Y0</accession>